<dbReference type="Ensembl" id="ENSPMGT00000025899.1">
    <property type="protein sequence ID" value="ENSPMGP00000024308.1"/>
    <property type="gene ID" value="ENSPMGG00000019658.1"/>
</dbReference>
<name>A0A3B4B4E8_9GOBI</name>
<keyword evidence="3" id="KW-1185">Reference proteome</keyword>
<evidence type="ECO:0000259" key="1">
    <source>
        <dbReference type="Pfam" id="PF00021"/>
    </source>
</evidence>
<evidence type="ECO:0000313" key="3">
    <source>
        <dbReference type="Proteomes" id="UP000261520"/>
    </source>
</evidence>
<dbReference type="Gene3D" id="2.10.60.10">
    <property type="entry name" value="CD59"/>
    <property type="match status" value="1"/>
</dbReference>
<dbReference type="SUPFAM" id="SSF57302">
    <property type="entry name" value="Snake toxin-like"/>
    <property type="match status" value="1"/>
</dbReference>
<feature type="domain" description="UPAR/Ly6" evidence="1">
    <location>
        <begin position="18"/>
        <end position="102"/>
    </location>
</feature>
<dbReference type="InterPro" id="IPR045860">
    <property type="entry name" value="Snake_toxin-like_sf"/>
</dbReference>
<protein>
    <recommendedName>
        <fullName evidence="1">UPAR/Ly6 domain-containing protein</fullName>
    </recommendedName>
</protein>
<dbReference type="Proteomes" id="UP000261520">
    <property type="component" value="Unplaced"/>
</dbReference>
<dbReference type="STRING" id="409849.ENSPMGP00000024308"/>
<dbReference type="Pfam" id="PF00021">
    <property type="entry name" value="UPAR_LY6"/>
    <property type="match status" value="1"/>
</dbReference>
<accession>A0A3B4B4E8</accession>
<evidence type="ECO:0000313" key="2">
    <source>
        <dbReference type="Ensembl" id="ENSPMGP00000024308.1"/>
    </source>
</evidence>
<dbReference type="AlphaFoldDB" id="A0A3B4B4E8"/>
<reference evidence="2" key="1">
    <citation type="submission" date="2025-08" db="UniProtKB">
        <authorList>
            <consortium name="Ensembl"/>
        </authorList>
    </citation>
    <scope>IDENTIFICATION</scope>
</reference>
<dbReference type="InterPro" id="IPR016054">
    <property type="entry name" value="LY6_UPA_recep-like"/>
</dbReference>
<proteinExistence type="predicted"/>
<sequence>CNVFIIVTCPRIVHFMSGLRCYTCLFPAISPLDCFKFPQECPAGQRCLFSEATGRRGALSVTMYEKSCAVPSQCGVSGQKYSSGLYFNYTNLCCDTDLCNSAPSGLRATVLDTPSHSMLFYLFFTTFYI</sequence>
<organism evidence="2 3">
    <name type="scientific">Periophthalmus magnuspinnatus</name>
    <dbReference type="NCBI Taxonomy" id="409849"/>
    <lineage>
        <taxon>Eukaryota</taxon>
        <taxon>Metazoa</taxon>
        <taxon>Chordata</taxon>
        <taxon>Craniata</taxon>
        <taxon>Vertebrata</taxon>
        <taxon>Euteleostomi</taxon>
        <taxon>Actinopterygii</taxon>
        <taxon>Neopterygii</taxon>
        <taxon>Teleostei</taxon>
        <taxon>Neoteleostei</taxon>
        <taxon>Acanthomorphata</taxon>
        <taxon>Gobiaria</taxon>
        <taxon>Gobiiformes</taxon>
        <taxon>Gobioidei</taxon>
        <taxon>Gobiidae</taxon>
        <taxon>Oxudercinae</taxon>
        <taxon>Periophthalmus</taxon>
    </lineage>
</organism>
<reference evidence="2" key="2">
    <citation type="submission" date="2025-09" db="UniProtKB">
        <authorList>
            <consortium name="Ensembl"/>
        </authorList>
    </citation>
    <scope>IDENTIFICATION</scope>
</reference>